<comment type="caution">
    <text evidence="5">The sequence shown here is derived from an EMBL/GenBank/DDBJ whole genome shotgun (WGS) entry which is preliminary data.</text>
</comment>
<keyword evidence="1 3" id="KW-0147">Chitin-binding</keyword>
<sequence length="310" mass="29408">SATPSGIPFPDGACGPTYGGQTCANSTCCSEWGFCGIGDGYCGAGCQAAYGKCNSGAQSSATSTAPSSSAPGTTYPNGACGASAGGQTCANAPSGPCCSQYGYCGTGAAFCGAGCQSPFGKCWTNVTSSPVSTFPAGACGASAGGQTCAKAPSGSCCSEYGYCGTGAAFCGVGCQPLYGMCNSTVQSSPAAPSSTYPAGACGPTAGGQNCENALSGPCCSQYGYCGTGDGFCGAGCQADFGLCNSTSSSSTRTTPSAPASTFPVGACGPAAGGQNCANAPSGPCCSQYGYCGTGNGFCGAGCQAEFGECN</sequence>
<protein>
    <recommendedName>
        <fullName evidence="4">Chitin-binding type-1 domain-containing protein</fullName>
    </recommendedName>
</protein>
<feature type="domain" description="Chitin-binding type-1" evidence="4">
    <location>
        <begin position="77"/>
        <end position="124"/>
    </location>
</feature>
<feature type="disulfide bond" evidence="3">
    <location>
        <begin position="218"/>
        <end position="232"/>
    </location>
</feature>
<feature type="non-terminal residue" evidence="5">
    <location>
        <position position="310"/>
    </location>
</feature>
<feature type="non-terminal residue" evidence="5">
    <location>
        <position position="1"/>
    </location>
</feature>
<keyword evidence="6" id="KW-1185">Reference proteome</keyword>
<feature type="domain" description="Chitin-binding type-1" evidence="4">
    <location>
        <begin position="198"/>
        <end position="245"/>
    </location>
</feature>
<feature type="disulfide bond" evidence="3">
    <location>
        <begin position="23"/>
        <end position="35"/>
    </location>
</feature>
<evidence type="ECO:0000313" key="6">
    <source>
        <dbReference type="Proteomes" id="UP001363622"/>
    </source>
</evidence>
<dbReference type="PANTHER" id="PTHR47849">
    <property type="entry name" value="CHITIN-BINDING LECTIN 1"/>
    <property type="match status" value="1"/>
</dbReference>
<evidence type="ECO:0000259" key="4">
    <source>
        <dbReference type="PROSITE" id="PS50941"/>
    </source>
</evidence>
<proteinExistence type="predicted"/>
<dbReference type="InterPro" id="IPR001002">
    <property type="entry name" value="Chitin-bd_1"/>
</dbReference>
<organism evidence="5 6">
    <name type="scientific">Phyllosticta citriasiana</name>
    <dbReference type="NCBI Taxonomy" id="595635"/>
    <lineage>
        <taxon>Eukaryota</taxon>
        <taxon>Fungi</taxon>
        <taxon>Dikarya</taxon>
        <taxon>Ascomycota</taxon>
        <taxon>Pezizomycotina</taxon>
        <taxon>Dothideomycetes</taxon>
        <taxon>Dothideomycetes incertae sedis</taxon>
        <taxon>Botryosphaeriales</taxon>
        <taxon>Phyllostictaceae</taxon>
        <taxon>Phyllosticta</taxon>
    </lineage>
</organism>
<dbReference type="Proteomes" id="UP001363622">
    <property type="component" value="Unassembled WGS sequence"/>
</dbReference>
<dbReference type="PROSITE" id="PS50941">
    <property type="entry name" value="CHIT_BIND_I_2"/>
    <property type="match status" value="5"/>
</dbReference>
<dbReference type="Gene3D" id="3.30.60.10">
    <property type="entry name" value="Endochitinase-like"/>
    <property type="match status" value="5"/>
</dbReference>
<feature type="domain" description="Chitin-binding type-1" evidence="4">
    <location>
        <begin position="136"/>
        <end position="183"/>
    </location>
</feature>
<feature type="disulfide bond" evidence="3">
    <location>
        <begin position="97"/>
        <end position="111"/>
    </location>
</feature>
<dbReference type="SMART" id="SM00270">
    <property type="entry name" value="ChtBD1"/>
    <property type="match status" value="5"/>
</dbReference>
<comment type="caution">
    <text evidence="3">Lacks conserved residue(s) required for the propagation of feature annotation.</text>
</comment>
<dbReference type="EMBL" id="JBBPHU010000002">
    <property type="protein sequence ID" value="KAK7521602.1"/>
    <property type="molecule type" value="Genomic_DNA"/>
</dbReference>
<evidence type="ECO:0000256" key="1">
    <source>
        <dbReference type="ARBA" id="ARBA00022669"/>
    </source>
</evidence>
<feature type="disulfide bond" evidence="3">
    <location>
        <begin position="28"/>
        <end position="42"/>
    </location>
</feature>
<feature type="domain" description="Chitin-binding type-1" evidence="4">
    <location>
        <begin position="264"/>
        <end position="310"/>
    </location>
</feature>
<evidence type="ECO:0000313" key="5">
    <source>
        <dbReference type="EMBL" id="KAK7521602.1"/>
    </source>
</evidence>
<evidence type="ECO:0000256" key="3">
    <source>
        <dbReference type="PROSITE-ProRule" id="PRU00261"/>
    </source>
</evidence>
<name>A0ABR1KYF5_9PEZI</name>
<feature type="disulfide bond" evidence="3">
    <location>
        <begin position="284"/>
        <end position="298"/>
    </location>
</feature>
<keyword evidence="2 3" id="KW-1015">Disulfide bond</keyword>
<feature type="disulfide bond" evidence="3">
    <location>
        <begin position="14"/>
        <end position="29"/>
    </location>
</feature>
<evidence type="ECO:0000256" key="2">
    <source>
        <dbReference type="ARBA" id="ARBA00023157"/>
    </source>
</evidence>
<feature type="domain" description="Chitin-binding type-1" evidence="4">
    <location>
        <begin position="11"/>
        <end position="55"/>
    </location>
</feature>
<accession>A0ABR1KYF5</accession>
<dbReference type="InterPro" id="IPR036861">
    <property type="entry name" value="Endochitinase-like_sf"/>
</dbReference>
<reference evidence="5 6" key="1">
    <citation type="submission" date="2024-04" db="EMBL/GenBank/DDBJ databases">
        <title>Phyllosticta paracitricarpa is synonymous to the EU quarantine fungus P. citricarpa based on phylogenomic analyses.</title>
        <authorList>
            <consortium name="Lawrence Berkeley National Laboratory"/>
            <person name="Van Ingen-Buijs V.A."/>
            <person name="Van Westerhoven A.C."/>
            <person name="Haridas S."/>
            <person name="Skiadas P."/>
            <person name="Martin F."/>
            <person name="Groenewald J.Z."/>
            <person name="Crous P.W."/>
            <person name="Seidl M.F."/>
        </authorList>
    </citation>
    <scope>NUCLEOTIDE SEQUENCE [LARGE SCALE GENOMIC DNA]</scope>
    <source>
        <strain evidence="5 6">CBS 123371</strain>
    </source>
</reference>
<dbReference type="Pfam" id="PF00187">
    <property type="entry name" value="Chitin_bind_1"/>
    <property type="match status" value="5"/>
</dbReference>
<dbReference type="SUPFAM" id="SSF57016">
    <property type="entry name" value="Plant lectins/antimicrobial peptides"/>
    <property type="match status" value="5"/>
</dbReference>
<feature type="disulfide bond" evidence="3">
    <location>
        <begin position="156"/>
        <end position="170"/>
    </location>
</feature>
<dbReference type="CDD" id="cd00035">
    <property type="entry name" value="ChtBD1"/>
    <property type="match status" value="1"/>
</dbReference>
<gene>
    <name evidence="5" type="ORF">IWZ03DRAFT_285104</name>
</gene>